<feature type="transmembrane region" description="Helical" evidence="1">
    <location>
        <begin position="15"/>
        <end position="35"/>
    </location>
</feature>
<protein>
    <submittedName>
        <fullName evidence="2">Uncharacterized protein</fullName>
    </submittedName>
</protein>
<keyword evidence="1" id="KW-0812">Transmembrane</keyword>
<name>A0A1H3BPH2_9FLAO</name>
<sequence length="39" mass="4481">MILSHSKTVKNVNLFKSYATLVLLIIMIFALYIILITKL</sequence>
<proteinExistence type="predicted"/>
<dbReference type="AlphaFoldDB" id="A0A1H3BPH2"/>
<accession>A0A1H3BPH2</accession>
<evidence type="ECO:0000256" key="1">
    <source>
        <dbReference type="SAM" id="Phobius"/>
    </source>
</evidence>
<dbReference type="STRING" id="229203.SAMN05444338_11077"/>
<evidence type="ECO:0000313" key="3">
    <source>
        <dbReference type="Proteomes" id="UP000198569"/>
    </source>
</evidence>
<evidence type="ECO:0000313" key="2">
    <source>
        <dbReference type="EMBL" id="SDX43737.1"/>
    </source>
</evidence>
<keyword evidence="1" id="KW-0472">Membrane</keyword>
<organism evidence="2 3">
    <name type="scientific">Flavobacterium degerlachei</name>
    <dbReference type="NCBI Taxonomy" id="229203"/>
    <lineage>
        <taxon>Bacteria</taxon>
        <taxon>Pseudomonadati</taxon>
        <taxon>Bacteroidota</taxon>
        <taxon>Flavobacteriia</taxon>
        <taxon>Flavobacteriales</taxon>
        <taxon>Flavobacteriaceae</taxon>
        <taxon>Flavobacterium</taxon>
    </lineage>
</organism>
<keyword evidence="1" id="KW-1133">Transmembrane helix</keyword>
<dbReference type="Proteomes" id="UP000198569">
    <property type="component" value="Unassembled WGS sequence"/>
</dbReference>
<gene>
    <name evidence="2" type="ORF">SAMN05444338_11077</name>
</gene>
<dbReference type="EMBL" id="FNMV01000010">
    <property type="protein sequence ID" value="SDX43737.1"/>
    <property type="molecule type" value="Genomic_DNA"/>
</dbReference>
<keyword evidence="3" id="KW-1185">Reference proteome</keyword>
<reference evidence="3" key="1">
    <citation type="submission" date="2016-10" db="EMBL/GenBank/DDBJ databases">
        <authorList>
            <person name="Varghese N."/>
            <person name="Submissions S."/>
        </authorList>
    </citation>
    <scope>NUCLEOTIDE SEQUENCE [LARGE SCALE GENOMIC DNA]</scope>
    <source>
        <strain evidence="3">DSM 15718</strain>
    </source>
</reference>